<feature type="compositionally biased region" description="Polar residues" evidence="1">
    <location>
        <begin position="1"/>
        <end position="10"/>
    </location>
</feature>
<accession>A0ABY0HIX7</accession>
<evidence type="ECO:0000313" key="2">
    <source>
        <dbReference type="EMBL" id="RYO94070.1"/>
    </source>
</evidence>
<dbReference type="SUPFAM" id="SSF51445">
    <property type="entry name" value="(Trans)glycosidases"/>
    <property type="match status" value="1"/>
</dbReference>
<dbReference type="Proteomes" id="UP000294003">
    <property type="component" value="Unassembled WGS sequence"/>
</dbReference>
<reference evidence="2 3" key="1">
    <citation type="submission" date="2018-06" db="EMBL/GenBank/DDBJ databases">
        <title>Complete Genomes of Monosporascus.</title>
        <authorList>
            <person name="Robinson A.J."/>
            <person name="Natvig D.O."/>
        </authorList>
    </citation>
    <scope>NUCLEOTIDE SEQUENCE [LARGE SCALE GENOMIC DNA]</scope>
    <source>
        <strain evidence="2 3">CBS 609.92</strain>
    </source>
</reference>
<dbReference type="Gene3D" id="2.40.30.140">
    <property type="match status" value="1"/>
</dbReference>
<dbReference type="EMBL" id="QJNS01000013">
    <property type="protein sequence ID" value="RYO94070.1"/>
    <property type="molecule type" value="Genomic_DNA"/>
</dbReference>
<sequence length="193" mass="22050">MSENDATPENGTMLRGLEMEPPQRLATLRPPLQSAARAEEHQCDLASPGCRASSPEVWGSQFRLLLCHRNKAISDPHEIVAWLGFEFAGCGDKYSKQKYHWYHVSGTDYDSGSGRNGIFRIEDKSKDWSESVDDKQDNDDFFMFADLDCPHPEVVEDVKRWGRRVVGEAGLAGFRLDAVQRLSERFTREWIER</sequence>
<evidence type="ECO:0000256" key="1">
    <source>
        <dbReference type="SAM" id="MobiDB-lite"/>
    </source>
</evidence>
<dbReference type="Gene3D" id="3.20.20.80">
    <property type="entry name" value="Glycosidases"/>
    <property type="match status" value="1"/>
</dbReference>
<protein>
    <recommendedName>
        <fullName evidence="4">Glycosyl hydrolase family 13 catalytic domain-containing protein</fullName>
    </recommendedName>
</protein>
<dbReference type="InterPro" id="IPR017853">
    <property type="entry name" value="GH"/>
</dbReference>
<gene>
    <name evidence="2" type="ORF">DL762_000818</name>
</gene>
<comment type="caution">
    <text evidence="2">The sequence shown here is derived from an EMBL/GenBank/DDBJ whole genome shotgun (WGS) entry which is preliminary data.</text>
</comment>
<organism evidence="2 3">
    <name type="scientific">Monosporascus cannonballus</name>
    <dbReference type="NCBI Taxonomy" id="155416"/>
    <lineage>
        <taxon>Eukaryota</taxon>
        <taxon>Fungi</taxon>
        <taxon>Dikarya</taxon>
        <taxon>Ascomycota</taxon>
        <taxon>Pezizomycotina</taxon>
        <taxon>Sordariomycetes</taxon>
        <taxon>Xylariomycetidae</taxon>
        <taxon>Xylariales</taxon>
        <taxon>Xylariales incertae sedis</taxon>
        <taxon>Monosporascus</taxon>
    </lineage>
</organism>
<proteinExistence type="predicted"/>
<feature type="region of interest" description="Disordered" evidence="1">
    <location>
        <begin position="1"/>
        <end position="24"/>
    </location>
</feature>
<name>A0ABY0HIX7_9PEZI</name>
<evidence type="ECO:0000313" key="3">
    <source>
        <dbReference type="Proteomes" id="UP000294003"/>
    </source>
</evidence>
<keyword evidence="3" id="KW-1185">Reference proteome</keyword>
<evidence type="ECO:0008006" key="4">
    <source>
        <dbReference type="Google" id="ProtNLM"/>
    </source>
</evidence>